<dbReference type="AlphaFoldDB" id="A0A1D8NLP8"/>
<dbReference type="GO" id="GO:0005096">
    <property type="term" value="F:GTPase activator activity"/>
    <property type="evidence" value="ECO:0007669"/>
    <property type="project" value="TreeGrafter"/>
</dbReference>
<name>A0A1D8NLP8_YARLL</name>
<comment type="similarity">
    <text evidence="1">Belongs to the NPR2 family.</text>
</comment>
<feature type="compositionally biased region" description="Low complexity" evidence="2">
    <location>
        <begin position="332"/>
        <end position="367"/>
    </location>
</feature>
<evidence type="ECO:0000313" key="5">
    <source>
        <dbReference type="Proteomes" id="UP000182444"/>
    </source>
</evidence>
<dbReference type="GO" id="GO:0010508">
    <property type="term" value="P:positive regulation of autophagy"/>
    <property type="evidence" value="ECO:0007669"/>
    <property type="project" value="TreeGrafter"/>
</dbReference>
<evidence type="ECO:0000256" key="2">
    <source>
        <dbReference type="SAM" id="MobiDB-lite"/>
    </source>
</evidence>
<evidence type="ECO:0000313" key="4">
    <source>
        <dbReference type="EMBL" id="RDW29209.1"/>
    </source>
</evidence>
<dbReference type="KEGG" id="yli:2907776"/>
<dbReference type="VEuPathDB" id="FungiDB:YALI0_F02783g"/>
<reference evidence="3 5" key="1">
    <citation type="journal article" date="2016" name="PLoS ONE">
        <title>Sequence Assembly of Yarrowia lipolytica Strain W29/CLIB89 Shows Transposable Element Diversity.</title>
        <authorList>
            <person name="Magnan C."/>
            <person name="Yu J."/>
            <person name="Chang I."/>
            <person name="Jahn E."/>
            <person name="Kanomata Y."/>
            <person name="Wu J."/>
            <person name="Zeller M."/>
            <person name="Oakes M."/>
            <person name="Baldi P."/>
            <person name="Sandmeyer S."/>
        </authorList>
    </citation>
    <scope>NUCLEOTIDE SEQUENCE [LARGE SCALE GENOMIC DNA]</scope>
    <source>
        <strain evidence="3">CLIB89</strain>
        <strain evidence="5">CLIB89(W29)</strain>
    </source>
</reference>
<dbReference type="EMBL" id="CP017558">
    <property type="protein sequence ID" value="AOW06556.1"/>
    <property type="molecule type" value="Genomic_DNA"/>
</dbReference>
<dbReference type="OMA" id="PYERNYF"/>
<dbReference type="Pfam" id="PF06218">
    <property type="entry name" value="NPR2"/>
    <property type="match status" value="2"/>
</dbReference>
<dbReference type="VEuPathDB" id="FungiDB:YALI1_F04027g"/>
<evidence type="ECO:0000313" key="3">
    <source>
        <dbReference type="EMBL" id="AOW06556.1"/>
    </source>
</evidence>
<accession>A0A1D8NLP8</accession>
<dbReference type="eggNOG" id="KOG3789">
    <property type="taxonomic scope" value="Eukaryota"/>
</dbReference>
<gene>
    <name evidence="4" type="ORF">B0I71DRAFT_126179</name>
    <name evidence="3" type="ORF">YALI1_F04027g</name>
</gene>
<dbReference type="GO" id="GO:1904262">
    <property type="term" value="P:negative regulation of TORC1 signaling"/>
    <property type="evidence" value="ECO:0007669"/>
    <property type="project" value="TreeGrafter"/>
</dbReference>
<organism evidence="3 5">
    <name type="scientific">Yarrowia lipolytica</name>
    <name type="common">Candida lipolytica</name>
    <dbReference type="NCBI Taxonomy" id="4952"/>
    <lineage>
        <taxon>Eukaryota</taxon>
        <taxon>Fungi</taxon>
        <taxon>Dikarya</taxon>
        <taxon>Ascomycota</taxon>
        <taxon>Saccharomycotina</taxon>
        <taxon>Dipodascomycetes</taxon>
        <taxon>Dipodascales</taxon>
        <taxon>Dipodascales incertae sedis</taxon>
        <taxon>Yarrowia</taxon>
    </lineage>
</organism>
<sequence>MDFYGFAPILAIFYSTFHPTEGPRVEVQVPRDSIVPDAESLDQPGALVAFNAVKNYVIPKPPLCNRVVTIKSNAYRVSSYPVHIYSNEYARNSFIFNFAFVFSYESASGAYDAAIRRIGKMFEALEIQSKLLSARPDIVFIDNIIQQLFQDLNNYSECLVAINDSNAINIKLFPIFPSPPDLRASYVPIATVRLEQMVDENWDPTMEKIVPFINGINSIRRIADLADADYNLTKDCIQQLMYYRCIIIVDLFQFSNIYAPTSDIGDFIEDADMGRECQAYVFSPAGTLGGMMPAPGLNRKRHMSRTSLFSNELSTSFRQRYERQMRDQSGHLSIPPLSSSATSALSTSSSSSLSQRSNSFSSSHSMSGTVPSVVQLFKLYKSLHQGQTLGDWYAENQKELVNIDIRRFITFGVIKGIIYRAHSYPILEGITPFNRNRHVQDVSATPRGGRRRVGLGPDQERIKKEEVDGVLAKLVKQPKNFDAISTALQLPKEDVEKVLSSEGEWAIVTA</sequence>
<protein>
    <submittedName>
        <fullName evidence="4">Nitrogen permease regulator 2</fullName>
    </submittedName>
</protein>
<dbReference type="Proteomes" id="UP000256601">
    <property type="component" value="Unassembled WGS sequence"/>
</dbReference>
<dbReference type="GO" id="GO:1990130">
    <property type="term" value="C:GATOR1 complex"/>
    <property type="evidence" value="ECO:0007669"/>
    <property type="project" value="TreeGrafter"/>
</dbReference>
<dbReference type="EMBL" id="KZ857324">
    <property type="protein sequence ID" value="RDW29209.1"/>
    <property type="molecule type" value="Genomic_DNA"/>
</dbReference>
<evidence type="ECO:0000313" key="6">
    <source>
        <dbReference type="Proteomes" id="UP000256601"/>
    </source>
</evidence>
<reference evidence="4 6" key="2">
    <citation type="submission" date="2018-07" db="EMBL/GenBank/DDBJ databases">
        <title>Draft Genome Assemblies for Five Robust Yarrowia lipolytica Strains Exhibiting High Lipid Production and Pentose Sugar Utilization and Sugar Alcohol Secretion from Undetoxified Lignocellulosic Biomass Hydrolysates.</title>
        <authorList>
            <consortium name="DOE Joint Genome Institute"/>
            <person name="Walker C."/>
            <person name="Ryu S."/>
            <person name="Na H."/>
            <person name="Zane M."/>
            <person name="LaButti K."/>
            <person name="Lipzen A."/>
            <person name="Haridas S."/>
            <person name="Barry K."/>
            <person name="Grigoriev I.V."/>
            <person name="Quarterman J."/>
            <person name="Slininger P."/>
            <person name="Dien B."/>
            <person name="Trinh C.T."/>
        </authorList>
    </citation>
    <scope>NUCLEOTIDE SEQUENCE [LARGE SCALE GENOMIC DNA]</scope>
    <source>
        <strain evidence="4 6">YB392</strain>
    </source>
</reference>
<dbReference type="Proteomes" id="UP000182444">
    <property type="component" value="Chromosome 1F"/>
</dbReference>
<dbReference type="GeneID" id="2907776"/>
<dbReference type="PANTHER" id="PTHR12991:SF10">
    <property type="entry name" value="GATOR COMPLEX PROTEIN NPRL2"/>
    <property type="match status" value="1"/>
</dbReference>
<dbReference type="InterPro" id="IPR009348">
    <property type="entry name" value="NPR2-like"/>
</dbReference>
<dbReference type="GO" id="GO:0005774">
    <property type="term" value="C:vacuolar membrane"/>
    <property type="evidence" value="ECO:0007669"/>
    <property type="project" value="TreeGrafter"/>
</dbReference>
<dbReference type="PANTHER" id="PTHR12991">
    <property type="entry name" value="NITROGEN PERMEASE REGULATOR 2/TUMOR SUPPRESSOR CANDIDATE 4"/>
    <property type="match status" value="1"/>
</dbReference>
<feature type="region of interest" description="Disordered" evidence="2">
    <location>
        <begin position="328"/>
        <end position="367"/>
    </location>
</feature>
<dbReference type="RefSeq" id="XP_504919.1">
    <property type="nucleotide sequence ID" value="XM_504919.1"/>
</dbReference>
<proteinExistence type="inferred from homology"/>
<dbReference type="OrthoDB" id="338854at2759"/>
<evidence type="ECO:0000256" key="1">
    <source>
        <dbReference type="ARBA" id="ARBA00008433"/>
    </source>
</evidence>